<evidence type="ECO:0000313" key="1">
    <source>
        <dbReference type="EMBL" id="MFC5850142.1"/>
    </source>
</evidence>
<protein>
    <recommendedName>
        <fullName evidence="3">DinB-like domain-containing protein</fullName>
    </recommendedName>
</protein>
<dbReference type="EMBL" id="JBHSOH010000042">
    <property type="protein sequence ID" value="MFC5850142.1"/>
    <property type="molecule type" value="Genomic_DNA"/>
</dbReference>
<name>A0ABW1DPR9_9DEIO</name>
<dbReference type="Proteomes" id="UP001595979">
    <property type="component" value="Unassembled WGS sequence"/>
</dbReference>
<organism evidence="1 2">
    <name type="scientific">Deinococcus petrolearius</name>
    <dbReference type="NCBI Taxonomy" id="1751295"/>
    <lineage>
        <taxon>Bacteria</taxon>
        <taxon>Thermotogati</taxon>
        <taxon>Deinococcota</taxon>
        <taxon>Deinococci</taxon>
        <taxon>Deinococcales</taxon>
        <taxon>Deinococcaceae</taxon>
        <taxon>Deinococcus</taxon>
    </lineage>
</organism>
<dbReference type="InterPro" id="IPR034660">
    <property type="entry name" value="DinB/YfiT-like"/>
</dbReference>
<evidence type="ECO:0008006" key="3">
    <source>
        <dbReference type="Google" id="ProtNLM"/>
    </source>
</evidence>
<accession>A0ABW1DPR9</accession>
<dbReference type="SUPFAM" id="SSF109854">
    <property type="entry name" value="DinB/YfiT-like putative metalloenzymes"/>
    <property type="match status" value="1"/>
</dbReference>
<reference evidence="2" key="1">
    <citation type="journal article" date="2019" name="Int. J. Syst. Evol. Microbiol.">
        <title>The Global Catalogue of Microorganisms (GCM) 10K type strain sequencing project: providing services to taxonomists for standard genome sequencing and annotation.</title>
        <authorList>
            <consortium name="The Broad Institute Genomics Platform"/>
            <consortium name="The Broad Institute Genome Sequencing Center for Infectious Disease"/>
            <person name="Wu L."/>
            <person name="Ma J."/>
        </authorList>
    </citation>
    <scope>NUCLEOTIDE SEQUENCE [LARGE SCALE GENOMIC DNA]</scope>
    <source>
        <strain evidence="2">CGMCC 1.15053</strain>
    </source>
</reference>
<comment type="caution">
    <text evidence="1">The sequence shown here is derived from an EMBL/GenBank/DDBJ whole genome shotgun (WGS) entry which is preliminary data.</text>
</comment>
<proteinExistence type="predicted"/>
<dbReference type="RefSeq" id="WP_380051904.1">
    <property type="nucleotide sequence ID" value="NZ_JBHSOH010000042.1"/>
</dbReference>
<sequence length="136" mass="14450">MTASEFEFSADQLAALLDEANHAPWESVRAALGGVEGQPHPRIGWLTAHLAVTKREYWGLIAAATGAPTPPDGYGLTRLMAWEVEAARALDAGALARSVTHAGERLDVAGLLRLNARHTIWHAGQIAALAGRPRTA</sequence>
<evidence type="ECO:0000313" key="2">
    <source>
        <dbReference type="Proteomes" id="UP001595979"/>
    </source>
</evidence>
<keyword evidence="2" id="KW-1185">Reference proteome</keyword>
<gene>
    <name evidence="1" type="ORF">ACFPQ6_17735</name>
</gene>